<proteinExistence type="predicted"/>
<dbReference type="Pfam" id="PF04798">
    <property type="entry name" value="Baculo_19"/>
    <property type="match status" value="1"/>
</dbReference>
<dbReference type="Proteomes" id="UP000290445">
    <property type="component" value="Segment"/>
</dbReference>
<protein>
    <submittedName>
        <fullName evidence="2">PIF-4</fullName>
    </submittedName>
</protein>
<sequence length="217" mass="24997">MFFNRFMNISMLMISFFVLLVLCFKISSCTIAKLRTSSRSHVLNPRVIMLLISIVAVIVAVALLMLYYTLLYCNPYQASVDKLISDFRDTLHFGAYIDVYDLTVRDRVERLFVIRPENIVLYNSAGELFYYLESSSSFCPKEFAVVKFNYDNIKSINETGLFSVVCTKINSLTILEHFVTVKQNVSDTKILLQVNQIHYSVLDIINLLIHLGYVQII</sequence>
<name>A0A2H4UZT0_9ABAC</name>
<feature type="transmembrane region" description="Helical" evidence="1">
    <location>
        <begin position="47"/>
        <end position="70"/>
    </location>
</feature>
<dbReference type="KEGG" id="vg:41699975"/>
<dbReference type="RefSeq" id="YP_009552641.1">
    <property type="nucleotide sequence ID" value="NC_040621.1"/>
</dbReference>
<feature type="transmembrane region" description="Helical" evidence="1">
    <location>
        <begin position="6"/>
        <end position="26"/>
    </location>
</feature>
<keyword evidence="3" id="KW-1185">Reference proteome</keyword>
<dbReference type="InterPro" id="IPR006883">
    <property type="entry name" value="AcMNPV_PIF-4"/>
</dbReference>
<dbReference type="OrthoDB" id="16714at10239"/>
<keyword evidence="1" id="KW-0472">Membrane</keyword>
<evidence type="ECO:0000256" key="1">
    <source>
        <dbReference type="SAM" id="Phobius"/>
    </source>
</evidence>
<organism evidence="2 3">
    <name type="scientific">Operophtera brumata nucleopolyhedrovirus</name>
    <dbReference type="NCBI Taxonomy" id="1046267"/>
    <lineage>
        <taxon>Viruses</taxon>
        <taxon>Viruses incertae sedis</taxon>
        <taxon>Naldaviricetes</taxon>
        <taxon>Lefavirales</taxon>
        <taxon>Baculoviridae</taxon>
        <taxon>Alphabaculovirus</taxon>
        <taxon>Alphabaculovirus opbrumatae</taxon>
    </lineage>
</organism>
<evidence type="ECO:0000313" key="3">
    <source>
        <dbReference type="Proteomes" id="UP000290445"/>
    </source>
</evidence>
<dbReference type="GeneID" id="41699975"/>
<evidence type="ECO:0000313" key="2">
    <source>
        <dbReference type="EMBL" id="AUA60312.1"/>
    </source>
</evidence>
<keyword evidence="1" id="KW-1133">Transmembrane helix</keyword>
<keyword evidence="1" id="KW-0812">Transmembrane</keyword>
<reference evidence="2 3" key="1">
    <citation type="journal article" date="2017" name="Viruses">
        <title>The Operophtera brumata Nucleopolyhedrovirus (OpbuNPV) Represents an Early, Divergent Lineage within Genus Alphabaculovirus.</title>
        <authorList>
            <person name="Harrison R.L."/>
            <person name="Rowley D.L."/>
            <person name="Mowery J.D."/>
            <person name="Bauchan G.R."/>
            <person name="Burand J.P."/>
        </authorList>
    </citation>
    <scope>NUCLEOTIDE SEQUENCE [LARGE SCALE GENOMIC DNA]</scope>
    <source>
        <strain evidence="2">OpbuNPV-MA</strain>
    </source>
</reference>
<accession>A0A2H4UZT0</accession>
<dbReference type="EMBL" id="MF614691">
    <property type="protein sequence ID" value="AUA60312.1"/>
    <property type="molecule type" value="Genomic_DNA"/>
</dbReference>